<keyword evidence="1" id="KW-0472">Membrane</keyword>
<evidence type="ECO:0000256" key="1">
    <source>
        <dbReference type="SAM" id="Phobius"/>
    </source>
</evidence>
<dbReference type="EMBL" id="CP020559">
    <property type="protein sequence ID" value="ARE86875.1"/>
    <property type="molecule type" value="Genomic_DNA"/>
</dbReference>
<feature type="transmembrane region" description="Helical" evidence="1">
    <location>
        <begin position="9"/>
        <end position="32"/>
    </location>
</feature>
<feature type="transmembrane region" description="Helical" evidence="1">
    <location>
        <begin position="110"/>
        <end position="128"/>
    </location>
</feature>
<keyword evidence="1" id="KW-1133">Transmembrane helix</keyword>
<feature type="transmembrane region" description="Helical" evidence="1">
    <location>
        <begin position="202"/>
        <end position="224"/>
    </location>
</feature>
<dbReference type="RefSeq" id="WP_236904902.1">
    <property type="nucleotide sequence ID" value="NZ_CP017603.1"/>
</dbReference>
<protein>
    <recommendedName>
        <fullName evidence="4">TIGR01906 family membrane protein</fullName>
    </recommendedName>
</protein>
<keyword evidence="1" id="KW-0812">Transmembrane</keyword>
<evidence type="ECO:0000313" key="3">
    <source>
        <dbReference type="Proteomes" id="UP000192478"/>
    </source>
</evidence>
<dbReference type="Pfam" id="PF07314">
    <property type="entry name" value="Lit"/>
    <property type="match status" value="1"/>
</dbReference>
<sequence>MSIMKSKYWIIYTTIGVLLSIVTLLTSIQMIAFNMGHYRNSFEKYDISNETGMDQENLEYVMRDLLNYLQDEKDVLDTRAIVKGEEREVFGERERLHMIDVKELFIKGEAVRNIGLIFMGLFVILLVMKDKWWKQNLSKTLFYTGIGNILLLGLFLLLMYFDFNKYFTYFHVIFFDNDLWILDPKTEILIQMVPEAFFYDTAVKIIGLFVSSIIAIAALGYTFYRSQTIWKAK</sequence>
<accession>A0AAC9RK00</accession>
<feature type="transmembrane region" description="Helical" evidence="1">
    <location>
        <begin position="140"/>
        <end position="161"/>
    </location>
</feature>
<name>A0AAC9RK00_9CLOT</name>
<dbReference type="NCBIfam" id="TIGR01906">
    <property type="entry name" value="integ_TIGR01906"/>
    <property type="match status" value="1"/>
</dbReference>
<organism evidence="2 3">
    <name type="scientific">Clostridium formicaceticum</name>
    <dbReference type="NCBI Taxonomy" id="1497"/>
    <lineage>
        <taxon>Bacteria</taxon>
        <taxon>Bacillati</taxon>
        <taxon>Bacillota</taxon>
        <taxon>Clostridia</taxon>
        <taxon>Eubacteriales</taxon>
        <taxon>Clostridiaceae</taxon>
        <taxon>Clostridium</taxon>
    </lineage>
</organism>
<dbReference type="InterPro" id="IPR010178">
    <property type="entry name" value="Lit"/>
</dbReference>
<gene>
    <name evidence="2" type="ORF">CLFO_12260</name>
</gene>
<proteinExistence type="predicted"/>
<dbReference type="AlphaFoldDB" id="A0AAC9RK00"/>
<evidence type="ECO:0000313" key="2">
    <source>
        <dbReference type="EMBL" id="ARE86875.1"/>
    </source>
</evidence>
<dbReference type="Proteomes" id="UP000192478">
    <property type="component" value="Chromosome"/>
</dbReference>
<evidence type="ECO:0008006" key="4">
    <source>
        <dbReference type="Google" id="ProtNLM"/>
    </source>
</evidence>
<reference evidence="2 3" key="1">
    <citation type="submission" date="2017-03" db="EMBL/GenBank/DDBJ databases">
        <title>Complete sequence of Clostridium formicaceticum DSM 92.</title>
        <authorList>
            <person name="Poehlein A."/>
            <person name="Karl M."/>
            <person name="Bengelsdorf F.R."/>
            <person name="Duerre P."/>
            <person name="Daniel R."/>
        </authorList>
    </citation>
    <scope>NUCLEOTIDE SEQUENCE [LARGE SCALE GENOMIC DNA]</scope>
    <source>
        <strain evidence="2 3">DSM 92</strain>
    </source>
</reference>